<accession>A0ACC1MSP5</accession>
<comment type="caution">
    <text evidence="1">The sequence shown here is derived from an EMBL/GenBank/DDBJ whole genome shotgun (WGS) entry which is preliminary data.</text>
</comment>
<keyword evidence="2" id="KW-1185">Reference proteome</keyword>
<organism evidence="1 2">
    <name type="scientific">Zarea fungicola</name>
    <dbReference type="NCBI Taxonomy" id="93591"/>
    <lineage>
        <taxon>Eukaryota</taxon>
        <taxon>Fungi</taxon>
        <taxon>Dikarya</taxon>
        <taxon>Ascomycota</taxon>
        <taxon>Pezizomycotina</taxon>
        <taxon>Sordariomycetes</taxon>
        <taxon>Hypocreomycetidae</taxon>
        <taxon>Hypocreales</taxon>
        <taxon>Cordycipitaceae</taxon>
        <taxon>Zarea</taxon>
    </lineage>
</organism>
<proteinExistence type="predicted"/>
<reference evidence="1" key="1">
    <citation type="submission" date="2022-08" db="EMBL/GenBank/DDBJ databases">
        <title>Genome Sequence of Lecanicillium fungicola.</title>
        <authorList>
            <person name="Buettner E."/>
        </authorList>
    </citation>
    <scope>NUCLEOTIDE SEQUENCE</scope>
    <source>
        <strain evidence="1">Babe33</strain>
    </source>
</reference>
<name>A0ACC1MSP5_9HYPO</name>
<dbReference type="Proteomes" id="UP001143910">
    <property type="component" value="Unassembled WGS sequence"/>
</dbReference>
<evidence type="ECO:0000313" key="2">
    <source>
        <dbReference type="Proteomes" id="UP001143910"/>
    </source>
</evidence>
<evidence type="ECO:0000313" key="1">
    <source>
        <dbReference type="EMBL" id="KAJ2970005.1"/>
    </source>
</evidence>
<protein>
    <submittedName>
        <fullName evidence="1">Uncharacterized protein</fullName>
    </submittedName>
</protein>
<sequence length="629" mass="69158">MKFPSPSPSSGDTETGAGRTYYLNNYCINSLSWSNVTVTVTTPKVQEAKTILSNVSGHVAAGEMMAIIGPSGSGKTTLLNFLAHRSVSSSAKVSTNSSVLINMLRPSEANFRALASYVESDDALMGSLTVRETLYFAARLSLSAPKTEAERKARIDELLQAFGLKEQAGSIVGTLVQKGISTGQKRRLGIAAQLISAPKILFLDEPTSGLDSQASYNVMAYVRDVAKVNRLLVVASIHQPSSELFNMFDKVLLLSGGKTCYNGPVAGVKQYFDNVGFSIPALTNPADFMLRLTNIDFERDTVAAESKISMVHNAWQQAETVLAREIDDEPQTSLESVSQFHSASGFTRILSTTWTLLYRSWVKSRRDVLVYGLRFGMYLGLAILMGTVWLRLPPTQASIQPFTNCILFGSTFMSFMAVVYVPAFIEDHAIFVKEHANGLYGITAFLVSNFVVGLPYLFAIALSSSSFVYWMANFRPSGDGFITWVMWMYLNLVAAESLVVLIAILLPNFIGALALTAMCNGIWMACNGFMVPPPSLNVFYRYVFYYINYQAYVFQGLVDNEFGYRNYTCGVGCYCTYDTKLRSECLIEGAGVLDIYGFGTGGQAKMVGITVAIIAFMRLMGWAVMQWRN</sequence>
<gene>
    <name evidence="1" type="ORF">NQ176_g8385</name>
</gene>
<dbReference type="EMBL" id="JANJQO010001624">
    <property type="protein sequence ID" value="KAJ2970005.1"/>
    <property type="molecule type" value="Genomic_DNA"/>
</dbReference>